<gene>
    <name evidence="2" type="ORF">GCM10022216_32550</name>
</gene>
<dbReference type="SMART" id="SM00382">
    <property type="entry name" value="AAA"/>
    <property type="match status" value="1"/>
</dbReference>
<dbReference type="RefSeq" id="WP_344675856.1">
    <property type="nucleotide sequence ID" value="NZ_BAAAZI010000013.1"/>
</dbReference>
<evidence type="ECO:0000313" key="2">
    <source>
        <dbReference type="EMBL" id="GAA4147007.1"/>
    </source>
</evidence>
<accession>A0ABP7Z4B4</accession>
<keyword evidence="3" id="KW-1185">Reference proteome</keyword>
<dbReference type="Gene3D" id="3.40.50.300">
    <property type="entry name" value="P-loop containing nucleotide triphosphate hydrolases"/>
    <property type="match status" value="1"/>
</dbReference>
<dbReference type="InterPro" id="IPR027417">
    <property type="entry name" value="P-loop_NTPase"/>
</dbReference>
<proteinExistence type="predicted"/>
<protein>
    <recommendedName>
        <fullName evidence="1">AAA+ ATPase domain-containing protein</fullName>
    </recommendedName>
</protein>
<comment type="caution">
    <text evidence="2">The sequence shown here is derived from an EMBL/GenBank/DDBJ whole genome shotgun (WGS) entry which is preliminary data.</text>
</comment>
<name>A0ABP7Z4B4_9SPHI</name>
<dbReference type="Proteomes" id="UP001500101">
    <property type="component" value="Unassembled WGS sequence"/>
</dbReference>
<dbReference type="EMBL" id="BAAAZI010000013">
    <property type="protein sequence ID" value="GAA4147007.1"/>
    <property type="molecule type" value="Genomic_DNA"/>
</dbReference>
<evidence type="ECO:0000313" key="3">
    <source>
        <dbReference type="Proteomes" id="UP001500101"/>
    </source>
</evidence>
<sequence length="642" mass="73343">MSNIIKEFTRKDIIDAVSFLDNHPEEFKGRGSSTYDLVYEGKFYPPILVLSKANQLNGGSELLLSDFNNSTERAFKNLVDLGFTIDSKEKKKVLDTSRKVWIEKTITNNRADRLEGDRALGKALWSPQKDKRGAKIYENMLKVDEGDFVLHLIDNSYFSGISFVAKKAIKTEGIKGTDWEGDAYLIELKNYTKFSKQLNRDAILNPRNERKLLSIKNNGEVFYDSNLSLRQGAYLTPCSFELLNLINNEYFELTQENIPFINDYFDMNKNDYLALNLLKFQESLLHSNLQFNQNIVKRFIASLITKPFVILTGLAGSGKTKLAQSFIQWICEDEEQYKIVPVGADWINREPLLGYPNGLKDEEYVLPDNGVLQLIIAAAKEENKDKPFFLVLDEMNLSHVERYFADFLSIMESNDSIKLYTGIERRSSDIDEVPRTISWPKNLFIIGTVNIDETTYMFSPKVLDRANVIEFRMDEMDLNNFLSNPLKVDLSQLVGQGSSMASSFLTLSQETQTIPDLDLNNILLAFFKELKAIGAEFGYRSAFEIHLLFAQLSKLDPTLSTNDKIDFAVMQKLLPKLHGSRSKIVKSLEALMKLCLNDSKNLDLSKLIYVETTNIKYKVSFEKLKRMHINAINNGFTSYAEA</sequence>
<reference evidence="3" key="1">
    <citation type="journal article" date="2019" name="Int. J. Syst. Evol. Microbiol.">
        <title>The Global Catalogue of Microorganisms (GCM) 10K type strain sequencing project: providing services to taxonomists for standard genome sequencing and annotation.</title>
        <authorList>
            <consortium name="The Broad Institute Genomics Platform"/>
            <consortium name="The Broad Institute Genome Sequencing Center for Infectious Disease"/>
            <person name="Wu L."/>
            <person name="Ma J."/>
        </authorList>
    </citation>
    <scope>NUCLEOTIDE SEQUENCE [LARGE SCALE GENOMIC DNA]</scope>
    <source>
        <strain evidence="3">JCM 16704</strain>
    </source>
</reference>
<dbReference type="SUPFAM" id="SSF52540">
    <property type="entry name" value="P-loop containing nucleoside triphosphate hydrolases"/>
    <property type="match status" value="1"/>
</dbReference>
<feature type="domain" description="AAA+ ATPase" evidence="1">
    <location>
        <begin position="305"/>
        <end position="482"/>
    </location>
</feature>
<dbReference type="PANTHER" id="PTHR37291">
    <property type="entry name" value="5-METHYLCYTOSINE-SPECIFIC RESTRICTION ENZYME B"/>
    <property type="match status" value="1"/>
</dbReference>
<organism evidence="2 3">
    <name type="scientific">Sphingobacterium kyonggiense</name>
    <dbReference type="NCBI Taxonomy" id="714075"/>
    <lineage>
        <taxon>Bacteria</taxon>
        <taxon>Pseudomonadati</taxon>
        <taxon>Bacteroidota</taxon>
        <taxon>Sphingobacteriia</taxon>
        <taxon>Sphingobacteriales</taxon>
        <taxon>Sphingobacteriaceae</taxon>
        <taxon>Sphingobacterium</taxon>
    </lineage>
</organism>
<dbReference type="InterPro" id="IPR052934">
    <property type="entry name" value="Methyl-DNA_Rec/Restrict_Enz"/>
</dbReference>
<dbReference type="InterPro" id="IPR003593">
    <property type="entry name" value="AAA+_ATPase"/>
</dbReference>
<dbReference type="PANTHER" id="PTHR37291:SF1">
    <property type="entry name" value="TYPE IV METHYL-DIRECTED RESTRICTION ENZYME ECOKMCRB SUBUNIT"/>
    <property type="match status" value="1"/>
</dbReference>
<evidence type="ECO:0000259" key="1">
    <source>
        <dbReference type="SMART" id="SM00382"/>
    </source>
</evidence>